<feature type="transmembrane region" description="Helical" evidence="1">
    <location>
        <begin position="127"/>
        <end position="147"/>
    </location>
</feature>
<name>A0A7Z0D198_9MICO</name>
<sequence length="184" mass="19420">MAVFSRVAPWILFGLGQLLFGREWASPLGAVAAAVIIGVGLARGHKPAEMILDASSLTYFTGFSGLVFAAPQSAIIEYVAGGAQLFQAAVIGVFLLARLPFTLPIARHSVPDAIGNSDWFYAFNARLTLVWLIAFVAGGAAIVLMVLAGFDNVPAQIVVIIVSIILPAYVQNRIVHKAEASISV</sequence>
<feature type="transmembrane region" description="Helical" evidence="1">
    <location>
        <begin position="85"/>
        <end position="106"/>
    </location>
</feature>
<reference evidence="2 3" key="1">
    <citation type="submission" date="2020-07" db="EMBL/GenBank/DDBJ databases">
        <title>Sequencing the genomes of 1000 actinobacteria strains.</title>
        <authorList>
            <person name="Klenk H.-P."/>
        </authorList>
    </citation>
    <scope>NUCLEOTIDE SEQUENCE [LARGE SCALE GENOMIC DNA]</scope>
    <source>
        <strain evidence="2 3">DSM 26341</strain>
    </source>
</reference>
<keyword evidence="1" id="KW-0812">Transmembrane</keyword>
<feature type="transmembrane region" description="Helical" evidence="1">
    <location>
        <begin position="153"/>
        <end position="170"/>
    </location>
</feature>
<dbReference type="Proteomes" id="UP000539111">
    <property type="component" value="Unassembled WGS sequence"/>
</dbReference>
<dbReference type="RefSeq" id="WP_179426125.1">
    <property type="nucleotide sequence ID" value="NZ_JACBZP010000001.1"/>
</dbReference>
<keyword evidence="1" id="KW-0472">Membrane</keyword>
<proteinExistence type="predicted"/>
<keyword evidence="3" id="KW-1185">Reference proteome</keyword>
<feature type="transmembrane region" description="Helical" evidence="1">
    <location>
        <begin position="56"/>
        <end position="79"/>
    </location>
</feature>
<protein>
    <submittedName>
        <fullName evidence="2">Uncharacterized protein</fullName>
    </submittedName>
</protein>
<accession>A0A7Z0D198</accession>
<evidence type="ECO:0000313" key="3">
    <source>
        <dbReference type="Proteomes" id="UP000539111"/>
    </source>
</evidence>
<gene>
    <name evidence="2" type="ORF">BJY26_000944</name>
</gene>
<evidence type="ECO:0000256" key="1">
    <source>
        <dbReference type="SAM" id="Phobius"/>
    </source>
</evidence>
<dbReference type="EMBL" id="JACBZP010000001">
    <property type="protein sequence ID" value="NYI66638.1"/>
    <property type="molecule type" value="Genomic_DNA"/>
</dbReference>
<comment type="caution">
    <text evidence="2">The sequence shown here is derived from an EMBL/GenBank/DDBJ whole genome shotgun (WGS) entry which is preliminary data.</text>
</comment>
<organism evidence="2 3">
    <name type="scientific">Spelaeicoccus albus</name>
    <dbReference type="NCBI Taxonomy" id="1280376"/>
    <lineage>
        <taxon>Bacteria</taxon>
        <taxon>Bacillati</taxon>
        <taxon>Actinomycetota</taxon>
        <taxon>Actinomycetes</taxon>
        <taxon>Micrococcales</taxon>
        <taxon>Brevibacteriaceae</taxon>
        <taxon>Spelaeicoccus</taxon>
    </lineage>
</organism>
<keyword evidence="1" id="KW-1133">Transmembrane helix</keyword>
<evidence type="ECO:0000313" key="2">
    <source>
        <dbReference type="EMBL" id="NYI66638.1"/>
    </source>
</evidence>
<feature type="transmembrane region" description="Helical" evidence="1">
    <location>
        <begin position="24"/>
        <end position="44"/>
    </location>
</feature>
<dbReference type="AlphaFoldDB" id="A0A7Z0D198"/>